<feature type="transmembrane region" description="Helical" evidence="1">
    <location>
        <begin position="6"/>
        <end position="23"/>
    </location>
</feature>
<keyword evidence="1" id="KW-1133">Transmembrane helix</keyword>
<keyword evidence="1" id="KW-0812">Transmembrane</keyword>
<keyword evidence="1" id="KW-0472">Membrane</keyword>
<feature type="transmembrane region" description="Helical" evidence="1">
    <location>
        <begin position="73"/>
        <end position="101"/>
    </location>
</feature>
<organism evidence="2 3">
    <name type="scientific">Candidatus Yanofskybacteria bacterium RIFCSPLOWO2_12_FULL_43_11b</name>
    <dbReference type="NCBI Taxonomy" id="1802710"/>
    <lineage>
        <taxon>Bacteria</taxon>
        <taxon>Candidatus Yanofskyibacteriota</taxon>
    </lineage>
</organism>
<comment type="caution">
    <text evidence="2">The sequence shown here is derived from an EMBL/GenBank/DDBJ whole genome shotgun (WGS) entry which is preliminary data.</text>
</comment>
<reference evidence="2 3" key="1">
    <citation type="journal article" date="2016" name="Nat. Commun.">
        <title>Thousands of microbial genomes shed light on interconnected biogeochemical processes in an aquifer system.</title>
        <authorList>
            <person name="Anantharaman K."/>
            <person name="Brown C.T."/>
            <person name="Hug L.A."/>
            <person name="Sharon I."/>
            <person name="Castelle C.J."/>
            <person name="Probst A.J."/>
            <person name="Thomas B.C."/>
            <person name="Singh A."/>
            <person name="Wilkins M.J."/>
            <person name="Karaoz U."/>
            <person name="Brodie E.L."/>
            <person name="Williams K.H."/>
            <person name="Hubbard S.S."/>
            <person name="Banfield J.F."/>
        </authorList>
    </citation>
    <scope>NUCLEOTIDE SEQUENCE [LARGE SCALE GENOMIC DNA]</scope>
</reference>
<gene>
    <name evidence="2" type="ORF">A3G51_02155</name>
</gene>
<protein>
    <submittedName>
        <fullName evidence="2">Uncharacterized protein</fullName>
    </submittedName>
</protein>
<name>A0A1F8H6M3_9BACT</name>
<feature type="transmembrane region" description="Helical" evidence="1">
    <location>
        <begin position="43"/>
        <end position="61"/>
    </location>
</feature>
<dbReference type="AlphaFoldDB" id="A0A1F8H6M3"/>
<accession>A0A1F8H6M3</accession>
<evidence type="ECO:0000313" key="2">
    <source>
        <dbReference type="EMBL" id="OGN33225.1"/>
    </source>
</evidence>
<dbReference type="Proteomes" id="UP000177745">
    <property type="component" value="Unassembled WGS sequence"/>
</dbReference>
<sequence length="264" mass="30007">MNKLTTKLIIWHAGVAVLAWRMWLGGQSAKFDAVTGIDFKIPALGAFVLLIAVLVLGYVLFQQRRWSLTTAGIIGLIFLYVFGWNWLNFVAVGIFLIFNLWSANRVRREIIERKIMNIPDMFYHGLTSVVLGLFVMISFAAYQSPLLTQIEKAGALPGQTQTFFQQVADKFIGPRLDTQNAAERRYIVGQIASQAYQQVNQFLKPYFRFAPPILAFGLFLILSGLSFIFIWCGMLVGMILFWILKKTRVVRTEEKDVKAEVLVV</sequence>
<dbReference type="EMBL" id="MGKY01000022">
    <property type="protein sequence ID" value="OGN33225.1"/>
    <property type="molecule type" value="Genomic_DNA"/>
</dbReference>
<feature type="transmembrane region" description="Helical" evidence="1">
    <location>
        <begin position="122"/>
        <end position="142"/>
    </location>
</feature>
<proteinExistence type="predicted"/>
<evidence type="ECO:0000256" key="1">
    <source>
        <dbReference type="SAM" id="Phobius"/>
    </source>
</evidence>
<feature type="transmembrane region" description="Helical" evidence="1">
    <location>
        <begin position="213"/>
        <end position="244"/>
    </location>
</feature>
<evidence type="ECO:0000313" key="3">
    <source>
        <dbReference type="Proteomes" id="UP000177745"/>
    </source>
</evidence>